<keyword evidence="4" id="KW-0472">Membrane</keyword>
<dbReference type="InterPro" id="IPR020449">
    <property type="entry name" value="Tscrpt_reg_AraC-type_HTH"/>
</dbReference>
<evidence type="ECO:0000256" key="1">
    <source>
        <dbReference type="ARBA" id="ARBA00023015"/>
    </source>
</evidence>
<organism evidence="6 7">
    <name type="scientific">Paenibacillus terrae (strain HPL-003)</name>
    <dbReference type="NCBI Taxonomy" id="985665"/>
    <lineage>
        <taxon>Bacteria</taxon>
        <taxon>Bacillati</taxon>
        <taxon>Bacillota</taxon>
        <taxon>Bacilli</taxon>
        <taxon>Bacillales</taxon>
        <taxon>Paenibacillaceae</taxon>
        <taxon>Paenibacillus</taxon>
    </lineage>
</organism>
<keyword evidence="2" id="KW-0238">DNA-binding</keyword>
<keyword evidence="4" id="KW-0812">Transmembrane</keyword>
<dbReference type="eggNOG" id="COG3887">
    <property type="taxonomic scope" value="Bacteria"/>
</dbReference>
<reference key="2">
    <citation type="submission" date="2011-11" db="EMBL/GenBank/DDBJ databases">
        <authorList>
            <person name="Shin S.H."/>
            <person name="Kim S."/>
            <person name="Kim J.Y."/>
        </authorList>
    </citation>
    <scope>NUCLEOTIDE SEQUENCE</scope>
    <source>
        <strain>HPL-003</strain>
    </source>
</reference>
<dbReference type="InterPro" id="IPR009057">
    <property type="entry name" value="Homeodomain-like_sf"/>
</dbReference>
<keyword evidence="1" id="KW-0805">Transcription regulation</keyword>
<evidence type="ECO:0000313" key="6">
    <source>
        <dbReference type="EMBL" id="AET58028.1"/>
    </source>
</evidence>
<feature type="transmembrane region" description="Helical" evidence="4">
    <location>
        <begin position="26"/>
        <end position="48"/>
    </location>
</feature>
<evidence type="ECO:0000256" key="3">
    <source>
        <dbReference type="ARBA" id="ARBA00023163"/>
    </source>
</evidence>
<dbReference type="STRING" id="985665.HPL003_06325"/>
<dbReference type="KEGG" id="pta:HPL003_06325"/>
<dbReference type="Proteomes" id="UP000005876">
    <property type="component" value="Chromosome"/>
</dbReference>
<evidence type="ECO:0000313" key="7">
    <source>
        <dbReference type="Proteomes" id="UP000005876"/>
    </source>
</evidence>
<reference evidence="7" key="1">
    <citation type="submission" date="2011-11" db="EMBL/GenBank/DDBJ databases">
        <title>Complete sequence of Paenibacillus terrae HPL-003.</title>
        <authorList>
            <person name="Shin S.H."/>
            <person name="Kim S."/>
            <person name="Kim J.Y."/>
        </authorList>
    </citation>
    <scope>NUCLEOTIDE SEQUENCE [LARGE SCALE GENOMIC DNA]</scope>
    <source>
        <strain evidence="7">HPL-003</strain>
    </source>
</reference>
<keyword evidence="3" id="KW-0804">Transcription</keyword>
<dbReference type="GO" id="GO:0003700">
    <property type="term" value="F:DNA-binding transcription factor activity"/>
    <property type="evidence" value="ECO:0007669"/>
    <property type="project" value="InterPro"/>
</dbReference>
<dbReference type="PANTHER" id="PTHR43280">
    <property type="entry name" value="ARAC-FAMILY TRANSCRIPTIONAL REGULATOR"/>
    <property type="match status" value="1"/>
</dbReference>
<dbReference type="InterPro" id="IPR041522">
    <property type="entry name" value="CdaR_GGDEF"/>
</dbReference>
<evidence type="ECO:0000259" key="5">
    <source>
        <dbReference type="PROSITE" id="PS01124"/>
    </source>
</evidence>
<dbReference type="InterPro" id="IPR018062">
    <property type="entry name" value="HTH_AraC-typ_CS"/>
</dbReference>
<dbReference type="SUPFAM" id="SSF46689">
    <property type="entry name" value="Homeodomain-like"/>
    <property type="match status" value="1"/>
</dbReference>
<dbReference type="GO" id="GO:0043565">
    <property type="term" value="F:sequence-specific DNA binding"/>
    <property type="evidence" value="ECO:0007669"/>
    <property type="project" value="InterPro"/>
</dbReference>
<dbReference type="PRINTS" id="PR00032">
    <property type="entry name" value="HTHARAC"/>
</dbReference>
<name>G7W1M4_PAETH</name>
<dbReference type="RefSeq" id="WP_014278779.1">
    <property type="nucleotide sequence ID" value="NC_016641.1"/>
</dbReference>
<reference evidence="6 7" key="3">
    <citation type="journal article" date="2012" name="J. Bacteriol.">
        <title>Genome Sequence of Paenibacillus terrae HPL-003, a Xylanase-Producing Bacterium Isolated from Soil Found in Forest Residue.</title>
        <authorList>
            <person name="Shin S.H."/>
            <person name="Kim S."/>
            <person name="Kim J.Y."/>
            <person name="Song H.Y."/>
            <person name="Cho S.J."/>
            <person name="Kim D.R."/>
            <person name="Lee K.I."/>
            <person name="Lim H.K."/>
            <person name="Park N.J."/>
            <person name="Hwang I.T."/>
            <person name="Yang K.S."/>
        </authorList>
    </citation>
    <scope>NUCLEOTIDE SEQUENCE [LARGE SCALE GENOMIC DNA]</scope>
    <source>
        <strain evidence="6 7">HPL-003</strain>
    </source>
</reference>
<dbReference type="EMBL" id="CP003107">
    <property type="protein sequence ID" value="AET58028.1"/>
    <property type="molecule type" value="Genomic_DNA"/>
</dbReference>
<dbReference type="PROSITE" id="PS00041">
    <property type="entry name" value="HTH_ARAC_FAMILY_1"/>
    <property type="match status" value="1"/>
</dbReference>
<dbReference type="SMART" id="SM00342">
    <property type="entry name" value="HTH_ARAC"/>
    <property type="match status" value="1"/>
</dbReference>
<feature type="domain" description="HTH araC/xylS-type" evidence="5">
    <location>
        <begin position="599"/>
        <end position="698"/>
    </location>
</feature>
<dbReference type="InterPro" id="IPR018060">
    <property type="entry name" value="HTH_AraC"/>
</dbReference>
<dbReference type="PROSITE" id="PS01124">
    <property type="entry name" value="HTH_ARAC_FAMILY_2"/>
    <property type="match status" value="1"/>
</dbReference>
<keyword evidence="4" id="KW-1133">Transmembrane helix</keyword>
<dbReference type="Pfam" id="PF12833">
    <property type="entry name" value="HTH_18"/>
    <property type="match status" value="1"/>
</dbReference>
<protein>
    <submittedName>
        <fullName evidence="6">AraC family transcriptional regulator</fullName>
    </submittedName>
</protein>
<evidence type="ECO:0000256" key="2">
    <source>
        <dbReference type="ARBA" id="ARBA00023125"/>
    </source>
</evidence>
<evidence type="ECO:0000256" key="4">
    <source>
        <dbReference type="SAM" id="Phobius"/>
    </source>
</evidence>
<dbReference type="eggNOG" id="COG2207">
    <property type="taxonomic scope" value="Bacteria"/>
</dbReference>
<dbReference type="AlphaFoldDB" id="G7W1M4"/>
<dbReference type="Pfam" id="PF17853">
    <property type="entry name" value="GGDEF_2"/>
    <property type="match status" value="1"/>
</dbReference>
<accession>G7W1M4</accession>
<dbReference type="PANTHER" id="PTHR43280:SF28">
    <property type="entry name" value="HTH-TYPE TRANSCRIPTIONAL ACTIVATOR RHAS"/>
    <property type="match status" value="1"/>
</dbReference>
<proteinExistence type="predicted"/>
<dbReference type="Gene3D" id="1.10.10.60">
    <property type="entry name" value="Homeodomain-like"/>
    <property type="match status" value="2"/>
</dbReference>
<dbReference type="HOGENOM" id="CLU_019175_1_0_9"/>
<sequence>MKVRTAGRRKAAADEWVEKKGYKRILLSYLPLVLTMISAVIFVSFIIVTDQMTKEAEKENAVSTEYIADTLESTVEETEVSVLRELAVNRSLNRFMNDATGDNMRVTQYELSRDLDKLAGAYPELRSIYVYRSADAVVLTQREITPLSAFPDKEFIAAHFSSNRARKWLPARSFTDSMLTPPGQVISLVQRFPLPLGSQGMVVINVDTDKLIRRIDHMTSPDVALLDIRDANGLSLQTAVGSGDKDRLTDTKEYTFERHSSYLGWTLHSGLKKGPLSKWVSVISYLWIAIGIAVAVQEDWILGKRQFIRDWLEGEHPVTLEEWQEKTRLFGLPELRDTCTVAVVELGNYKEFTLRNGERDQRFLKFSLVHVIREQWQMEGSMETEWIAPNRLVVLWMSEITDTTSLSTEYDLMERMSRLTRWVEHHLNLTVRIGVGLPAHSLADAADSFRQANAALRYKLIHDQHTAIPYAATAQAAPYSAYSYYRMMAACMKELRAMNEGWKQQIDAIFSRMQEERLADEELLAIVQYGLMLLLEEAESVADPVIRSQLEEVVARLRTQMEHTGQLSELHTLFHAQLERYFAQYVLYKTSNKYLETINRVKRYIEEHFADPDLSLTHISDKFALKPKYASQLFKEEFGMKFVDFLVQLRMEDAKRRLVETTASVQDIAQQVGYTTSIAFGRMFKKLEGITPGDYRKMKIRPSVKRLSDAQGTLFPDLHNQL</sequence>
<gene>
    <name evidence="6" type="ordered locus">HPL003_06325</name>
</gene>